<sequence length="112" mass="12618">MDDFRLQIHGSQDDCACNQGFGVLFFNNDFPEVPTWTLGYSFKIFASNMHSQPEKPVAGSLNKSGGVDSQKLSVMSKFKGQLFQLIKCLTNTRLHFIRCIKPNNTHCPGIYN</sequence>
<gene>
    <name evidence="6" type="ORF">Ccrd_022347</name>
</gene>
<keyword evidence="1" id="KW-0547">Nucleotide-binding</keyword>
<evidence type="ECO:0000256" key="4">
    <source>
        <dbReference type="PROSITE-ProRule" id="PRU00782"/>
    </source>
</evidence>
<comment type="similarity">
    <text evidence="4">Belongs to the TRAFAC class myosin-kinesin ATPase superfamily. Myosin family.</text>
</comment>
<dbReference type="GO" id="GO:0005737">
    <property type="term" value="C:cytoplasm"/>
    <property type="evidence" value="ECO:0007669"/>
    <property type="project" value="TreeGrafter"/>
</dbReference>
<keyword evidence="2" id="KW-0067">ATP-binding</keyword>
<evidence type="ECO:0000259" key="5">
    <source>
        <dbReference type="PROSITE" id="PS51456"/>
    </source>
</evidence>
<dbReference type="PANTHER" id="PTHR13140">
    <property type="entry name" value="MYOSIN"/>
    <property type="match status" value="1"/>
</dbReference>
<keyword evidence="4" id="KW-0518">Myosin</keyword>
<reference evidence="6 7" key="1">
    <citation type="journal article" date="2016" name="Sci. Rep.">
        <title>The genome sequence of the outbreeding globe artichoke constructed de novo incorporating a phase-aware low-pass sequencing strategy of F1 progeny.</title>
        <authorList>
            <person name="Scaglione D."/>
            <person name="Reyes-Chin-Wo S."/>
            <person name="Acquadro A."/>
            <person name="Froenicke L."/>
            <person name="Portis E."/>
            <person name="Beitel C."/>
            <person name="Tirone M."/>
            <person name="Mauro R."/>
            <person name="Lo Monaco A."/>
            <person name="Mauromicale G."/>
            <person name="Faccioli P."/>
            <person name="Cattivelli L."/>
            <person name="Rieseberg L."/>
            <person name="Michelmore R."/>
            <person name="Lanteri S."/>
        </authorList>
    </citation>
    <scope>NUCLEOTIDE SEQUENCE [LARGE SCALE GENOMIC DNA]</scope>
    <source>
        <strain evidence="6">2C</strain>
    </source>
</reference>
<dbReference type="GO" id="GO:0007015">
    <property type="term" value="P:actin filament organization"/>
    <property type="evidence" value="ECO:0007669"/>
    <property type="project" value="TreeGrafter"/>
</dbReference>
<protein>
    <submittedName>
        <fullName evidence="6">Myosin head, motor domain-containing protein</fullName>
    </submittedName>
</protein>
<feature type="non-terminal residue" evidence="6">
    <location>
        <position position="112"/>
    </location>
</feature>
<feature type="region of interest" description="Actin-binding" evidence="4">
    <location>
        <begin position="82"/>
        <end position="104"/>
    </location>
</feature>
<dbReference type="InterPro" id="IPR027417">
    <property type="entry name" value="P-loop_NTPase"/>
</dbReference>
<accession>A0A103XYW8</accession>
<dbReference type="InterPro" id="IPR001609">
    <property type="entry name" value="Myosin_head_motor_dom-like"/>
</dbReference>
<proteinExistence type="inferred from homology"/>
<evidence type="ECO:0000256" key="2">
    <source>
        <dbReference type="ARBA" id="ARBA00022840"/>
    </source>
</evidence>
<dbReference type="GO" id="GO:0016020">
    <property type="term" value="C:membrane"/>
    <property type="evidence" value="ECO:0007669"/>
    <property type="project" value="TreeGrafter"/>
</dbReference>
<dbReference type="SUPFAM" id="SSF52540">
    <property type="entry name" value="P-loop containing nucleoside triphosphate hydrolases"/>
    <property type="match status" value="1"/>
</dbReference>
<evidence type="ECO:0000313" key="6">
    <source>
        <dbReference type="EMBL" id="KVH99419.1"/>
    </source>
</evidence>
<dbReference type="GO" id="GO:0016459">
    <property type="term" value="C:myosin complex"/>
    <property type="evidence" value="ECO:0007669"/>
    <property type="project" value="UniProtKB-KW"/>
</dbReference>
<dbReference type="Gramene" id="KVH99419">
    <property type="protein sequence ID" value="KVH99419"/>
    <property type="gene ID" value="Ccrd_022347"/>
</dbReference>
<keyword evidence="7" id="KW-1185">Reference proteome</keyword>
<name>A0A103XYW8_CYNCS</name>
<dbReference type="AlphaFoldDB" id="A0A103XYW8"/>
<dbReference type="PANTHER" id="PTHR13140:SF825">
    <property type="entry name" value="MYOSIN ATPASE"/>
    <property type="match status" value="1"/>
</dbReference>
<dbReference type="Proteomes" id="UP000243975">
    <property type="component" value="Unassembled WGS sequence"/>
</dbReference>
<keyword evidence="3 4" id="KW-0009">Actin-binding</keyword>
<dbReference type="GO" id="GO:0051015">
    <property type="term" value="F:actin filament binding"/>
    <property type="evidence" value="ECO:0007669"/>
    <property type="project" value="TreeGrafter"/>
</dbReference>
<comment type="caution">
    <text evidence="6">The sequence shown here is derived from an EMBL/GenBank/DDBJ whole genome shotgun (WGS) entry which is preliminary data.</text>
</comment>
<dbReference type="STRING" id="59895.A0A103XYW8"/>
<evidence type="ECO:0000313" key="7">
    <source>
        <dbReference type="Proteomes" id="UP000243975"/>
    </source>
</evidence>
<dbReference type="PROSITE" id="PS51456">
    <property type="entry name" value="MYOSIN_MOTOR"/>
    <property type="match status" value="1"/>
</dbReference>
<comment type="caution">
    <text evidence="4">Lacks conserved residue(s) required for the propagation of feature annotation.</text>
</comment>
<dbReference type="EMBL" id="LEKV01003557">
    <property type="protein sequence ID" value="KVH99419.1"/>
    <property type="molecule type" value="Genomic_DNA"/>
</dbReference>
<evidence type="ECO:0000256" key="1">
    <source>
        <dbReference type="ARBA" id="ARBA00022741"/>
    </source>
</evidence>
<keyword evidence="4" id="KW-0505">Motor protein</keyword>
<feature type="domain" description="Myosin motor" evidence="5">
    <location>
        <begin position="1"/>
        <end position="112"/>
    </location>
</feature>
<dbReference type="GO" id="GO:0005524">
    <property type="term" value="F:ATP binding"/>
    <property type="evidence" value="ECO:0007669"/>
    <property type="project" value="UniProtKB-KW"/>
</dbReference>
<evidence type="ECO:0000256" key="3">
    <source>
        <dbReference type="ARBA" id="ARBA00023203"/>
    </source>
</evidence>
<dbReference type="GO" id="GO:0000146">
    <property type="term" value="F:microfilament motor activity"/>
    <property type="evidence" value="ECO:0007669"/>
    <property type="project" value="TreeGrafter"/>
</dbReference>
<organism evidence="6 7">
    <name type="scientific">Cynara cardunculus var. scolymus</name>
    <name type="common">Globe artichoke</name>
    <name type="synonym">Cynara scolymus</name>
    <dbReference type="NCBI Taxonomy" id="59895"/>
    <lineage>
        <taxon>Eukaryota</taxon>
        <taxon>Viridiplantae</taxon>
        <taxon>Streptophyta</taxon>
        <taxon>Embryophyta</taxon>
        <taxon>Tracheophyta</taxon>
        <taxon>Spermatophyta</taxon>
        <taxon>Magnoliopsida</taxon>
        <taxon>eudicotyledons</taxon>
        <taxon>Gunneridae</taxon>
        <taxon>Pentapetalae</taxon>
        <taxon>asterids</taxon>
        <taxon>campanulids</taxon>
        <taxon>Asterales</taxon>
        <taxon>Asteraceae</taxon>
        <taxon>Carduoideae</taxon>
        <taxon>Cardueae</taxon>
        <taxon>Carduinae</taxon>
        <taxon>Cynara</taxon>
    </lineage>
</organism>